<dbReference type="IntAct" id="A0A1D6LH29">
    <property type="interactions" value="3"/>
</dbReference>
<name>A0A1D6LH29_MAIZE</name>
<dbReference type="PANTHER" id="PTHR33528">
    <property type="entry name" value="OS07G0239500 PROTEIN"/>
    <property type="match status" value="1"/>
</dbReference>
<accession>A0A1D6LH29</accession>
<reference evidence="1" key="1">
    <citation type="submission" date="2015-12" db="EMBL/GenBank/DDBJ databases">
        <title>Update maize B73 reference genome by single molecule sequencing technologies.</title>
        <authorList>
            <consortium name="Maize Genome Sequencing Project"/>
            <person name="Ware D."/>
        </authorList>
    </citation>
    <scope>NUCLEOTIDE SEQUENCE</scope>
    <source>
        <tissue evidence="1">Seedling</tissue>
    </source>
</reference>
<dbReference type="PANTHER" id="PTHR33528:SF17">
    <property type="entry name" value="TRANSMEMBRANE PROTEIN"/>
    <property type="match status" value="1"/>
</dbReference>
<dbReference type="InterPro" id="IPR027854">
    <property type="entry name" value="STMP1"/>
</dbReference>
<dbReference type="Pfam" id="PF15054">
    <property type="entry name" value="DUF4535"/>
    <property type="match status" value="1"/>
</dbReference>
<dbReference type="AlphaFoldDB" id="A0A1D6LH29"/>
<organism evidence="1">
    <name type="scientific">Zea mays</name>
    <name type="common">Maize</name>
    <dbReference type="NCBI Taxonomy" id="4577"/>
    <lineage>
        <taxon>Eukaryota</taxon>
        <taxon>Viridiplantae</taxon>
        <taxon>Streptophyta</taxon>
        <taxon>Embryophyta</taxon>
        <taxon>Tracheophyta</taxon>
        <taxon>Spermatophyta</taxon>
        <taxon>Magnoliopsida</taxon>
        <taxon>Liliopsida</taxon>
        <taxon>Poales</taxon>
        <taxon>Poaceae</taxon>
        <taxon>PACMAD clade</taxon>
        <taxon>Panicoideae</taxon>
        <taxon>Andropogonodae</taxon>
        <taxon>Andropogoneae</taxon>
        <taxon>Tripsacinae</taxon>
        <taxon>Zea</taxon>
    </lineage>
</organism>
<evidence type="ECO:0000313" key="1">
    <source>
        <dbReference type="EMBL" id="AQK79192.1"/>
    </source>
</evidence>
<proteinExistence type="predicted"/>
<dbReference type="ExpressionAtlas" id="A0A1D6LH29">
    <property type="expression patterns" value="baseline and differential"/>
</dbReference>
<sequence>MAARASRHLISPEERNTILIHGSPRDRGIRGEAPAEPQQPRLGRSVPDSRGQQQIFHRMRMTVVARRYSAVPMGFLQSTFSLLIGTGCGIYIAQNYDVPNIKKLMRSLVGKAKEVEESYKKTGNSKNKDNE</sequence>
<gene>
    <name evidence="1" type="ORF">ZEAMMB73_Zm00001d035540</name>
</gene>
<dbReference type="EMBL" id="CM000782">
    <property type="protein sequence ID" value="AQK79192.1"/>
    <property type="molecule type" value="Genomic_DNA"/>
</dbReference>
<protein>
    <submittedName>
        <fullName evidence="1">Uncharacterized protein</fullName>
    </submittedName>
</protein>
<dbReference type="InParanoid" id="A0A1D6LH29"/>